<evidence type="ECO:0000313" key="3">
    <source>
        <dbReference type="EMBL" id="CAG5105498.1"/>
    </source>
</evidence>
<name>A0ABN7SVM4_OIKDI</name>
<dbReference type="InterPro" id="IPR039139">
    <property type="entry name" value="CCDC170-like"/>
</dbReference>
<gene>
    <name evidence="3" type="ORF">OKIOD_LOCUS10944</name>
</gene>
<keyword evidence="1" id="KW-0175">Coiled coil</keyword>
<dbReference type="EMBL" id="OU015566">
    <property type="protein sequence ID" value="CAG5105498.1"/>
    <property type="molecule type" value="Genomic_DNA"/>
</dbReference>
<evidence type="ECO:0000256" key="1">
    <source>
        <dbReference type="SAM" id="Coils"/>
    </source>
</evidence>
<dbReference type="PANTHER" id="PTHR18863">
    <property type="entry name" value="TSEC-2-RELATED"/>
    <property type="match status" value="1"/>
</dbReference>
<dbReference type="Gene3D" id="1.20.5.1160">
    <property type="entry name" value="Vasodilator-stimulated phosphoprotein"/>
    <property type="match status" value="1"/>
</dbReference>
<feature type="coiled-coil region" evidence="1">
    <location>
        <begin position="101"/>
        <end position="128"/>
    </location>
</feature>
<feature type="coiled-coil region" evidence="1">
    <location>
        <begin position="355"/>
        <end position="392"/>
    </location>
</feature>
<reference evidence="3 4" key="1">
    <citation type="submission" date="2021-04" db="EMBL/GenBank/DDBJ databases">
        <authorList>
            <person name="Bliznina A."/>
        </authorList>
    </citation>
    <scope>NUCLEOTIDE SEQUENCE [LARGE SCALE GENOMIC DNA]</scope>
</reference>
<dbReference type="Proteomes" id="UP001158576">
    <property type="component" value="Chromosome 1"/>
</dbReference>
<dbReference type="PANTHER" id="PTHR18863:SF6">
    <property type="entry name" value="COILED-COIL DOMAIN-CONTAINING PROTEIN 170"/>
    <property type="match status" value="1"/>
</dbReference>
<sequence>MTTNLIGLGDEHWLRESLRKDPLQELKDVKAELQRKTEMLERIEQRKPANTFQHTVYHEVPRDPLIPNYGQRPVSAMGYPSGNNYRDNYHSYPVMYNNQAQTQLTEENRRLKARVRDLESRVDHLLRGQNDIESGSKTMNTIWDEMVTQLCELFGAAIEDKEDKVAATTVVLARAREVKSEMIELQAKNAQLQTEVDRSGASAESAQETIARMAAQITDSQTSSNDQKTEITDLNKHLIEAAAEKDRLEAEVAYLKSRLDAANSAWEAAKEETGGAAAEKEGLAAEVAELTHAKNLLESEINLFVGNMANMLSKPDLVVEATMDAVRDRVKTLYGTQDSSQRTIKILEQKLLEVTQQLEKQCEIHTETLRRAKRLETENNQDKNRFNRIEDDLAAASVLNSTLSNQRERFNAFLQDLADAMKVTSEDTARDLELSTDILLDRARQLGQLNTEELAEKSSGYYSIKRQLKAAKDQVRSKEMHIEMMRKKMNRLEIESGQRSSLAVDRDDAVVALQKTQKKNERMKVELANERQIILELKAKMSDVGELRASNMELIDQLEKAKTAVEKLSAIRDRQKQHIQELKDELKLSSHSADSERGTLQTHLQALTSDLQTTKKALDDAIAREKMLVEFREVVARMLGLDVSRLAVPDYEVVTRLERLIQNHHATNAGLHPGVPVNTAIQDPNFQTGFMQVPVEVVTSQQSSSQRPNNRPRRQRY</sequence>
<evidence type="ECO:0000256" key="2">
    <source>
        <dbReference type="SAM" id="MobiDB-lite"/>
    </source>
</evidence>
<accession>A0ABN7SVM4</accession>
<feature type="compositionally biased region" description="Low complexity" evidence="2">
    <location>
        <begin position="698"/>
        <end position="709"/>
    </location>
</feature>
<feature type="coiled-coil region" evidence="1">
    <location>
        <begin position="468"/>
        <end position="624"/>
    </location>
</feature>
<organism evidence="3 4">
    <name type="scientific">Oikopleura dioica</name>
    <name type="common">Tunicate</name>
    <dbReference type="NCBI Taxonomy" id="34765"/>
    <lineage>
        <taxon>Eukaryota</taxon>
        <taxon>Metazoa</taxon>
        <taxon>Chordata</taxon>
        <taxon>Tunicata</taxon>
        <taxon>Appendicularia</taxon>
        <taxon>Copelata</taxon>
        <taxon>Oikopleuridae</taxon>
        <taxon>Oikopleura</taxon>
    </lineage>
</organism>
<feature type="region of interest" description="Disordered" evidence="2">
    <location>
        <begin position="698"/>
        <end position="717"/>
    </location>
</feature>
<keyword evidence="4" id="KW-1185">Reference proteome</keyword>
<protein>
    <submittedName>
        <fullName evidence="3">Oidioi.mRNA.OKI2018_I69.chr1.g2179.t1.cds</fullName>
    </submittedName>
</protein>
<evidence type="ECO:0000313" key="4">
    <source>
        <dbReference type="Proteomes" id="UP001158576"/>
    </source>
</evidence>
<proteinExistence type="predicted"/>
<feature type="coiled-coil region" evidence="1">
    <location>
        <begin position="231"/>
        <end position="300"/>
    </location>
</feature>